<name>K2RS01_METFP</name>
<dbReference type="SUPFAM" id="SSF55136">
    <property type="entry name" value="Probable bacterial effector-binding domain"/>
    <property type="match status" value="1"/>
</dbReference>
<dbReference type="SMART" id="SM00871">
    <property type="entry name" value="AraC_E_bind"/>
    <property type="match status" value="1"/>
</dbReference>
<feature type="domain" description="AraC effector-binding" evidence="1">
    <location>
        <begin position="11"/>
        <end position="176"/>
    </location>
</feature>
<reference evidence="2 3" key="1">
    <citation type="journal article" date="2012" name="J. Bacteriol.">
        <title>Draft genome sequence of Methanobacterium formicicum DSM 3637, an archaebacterium isolated from the methane producer amoeba Pelomyxa palustris.</title>
        <authorList>
            <person name="Gutierrez G."/>
        </authorList>
    </citation>
    <scope>NUCLEOTIDE SEQUENCE [LARGE SCALE GENOMIC DNA]</scope>
    <source>
        <strain evidence="3">DSM 3637 / PP1</strain>
    </source>
</reference>
<evidence type="ECO:0000259" key="1">
    <source>
        <dbReference type="SMART" id="SM00871"/>
    </source>
</evidence>
<dbReference type="AlphaFoldDB" id="K2RS01"/>
<proteinExistence type="predicted"/>
<dbReference type="EMBL" id="AMPO01000006">
    <property type="protein sequence ID" value="EKF85535.1"/>
    <property type="molecule type" value="Genomic_DNA"/>
</dbReference>
<evidence type="ECO:0000313" key="2">
    <source>
        <dbReference type="EMBL" id="EKF85535.1"/>
    </source>
</evidence>
<organism evidence="2 3">
    <name type="scientific">Methanobacterium formicicum (strain DSM 3637 / PP1)</name>
    <dbReference type="NCBI Taxonomy" id="1204725"/>
    <lineage>
        <taxon>Archaea</taxon>
        <taxon>Methanobacteriati</taxon>
        <taxon>Methanobacteriota</taxon>
        <taxon>Methanomada group</taxon>
        <taxon>Methanobacteria</taxon>
        <taxon>Methanobacteriales</taxon>
        <taxon>Methanobacteriaceae</taxon>
        <taxon>Methanobacterium</taxon>
    </lineage>
</organism>
<sequence>MNTLPDQPKPQKIKITEEISLKLVGCVYYGDPFHSNREWSSKNEIGILWGRFYKLYQRFGDSILKEALGDVAYEVHLQPDDYHETGKFYVYVGVEMKKLEEMPLEMFCKSLPLTKYAVFTFKGEDMFRGGEYIWNEWLPNSEYDEAYPYMALAYHKNQYKGMEDSESKVDFYVPVKTR</sequence>
<dbReference type="Proteomes" id="UP000007360">
    <property type="component" value="Unassembled WGS sequence"/>
</dbReference>
<accession>K2RS01</accession>
<comment type="caution">
    <text evidence="2">The sequence shown here is derived from an EMBL/GenBank/DDBJ whole genome shotgun (WGS) entry which is preliminary data.</text>
</comment>
<dbReference type="InterPro" id="IPR029441">
    <property type="entry name" value="Cass2"/>
</dbReference>
<protein>
    <recommendedName>
        <fullName evidence="1">AraC effector-binding domain-containing protein</fullName>
    </recommendedName>
</protein>
<dbReference type="PATRIC" id="fig|1204725.3.peg.1482"/>
<dbReference type="OrthoDB" id="66879at2157"/>
<dbReference type="InterPro" id="IPR010499">
    <property type="entry name" value="AraC_E-bd"/>
</dbReference>
<evidence type="ECO:0000313" key="3">
    <source>
        <dbReference type="Proteomes" id="UP000007360"/>
    </source>
</evidence>
<dbReference type="InterPro" id="IPR011256">
    <property type="entry name" value="Reg_factor_effector_dom_sf"/>
</dbReference>
<keyword evidence="3" id="KW-1185">Reference proteome</keyword>
<dbReference type="RefSeq" id="WP_004030780.1">
    <property type="nucleotide sequence ID" value="NZ_AMPO01000006.1"/>
</dbReference>
<gene>
    <name evidence="2" type="ORF">A994_07381</name>
</gene>
<dbReference type="Gene3D" id="3.20.80.10">
    <property type="entry name" value="Regulatory factor, effector binding domain"/>
    <property type="match status" value="1"/>
</dbReference>
<dbReference type="Pfam" id="PF14526">
    <property type="entry name" value="Cass2"/>
    <property type="match status" value="1"/>
</dbReference>